<feature type="transmembrane region" description="Helical" evidence="9">
    <location>
        <begin position="186"/>
        <end position="206"/>
    </location>
</feature>
<dbReference type="SUPFAM" id="SSF81321">
    <property type="entry name" value="Family A G protein-coupled receptor-like"/>
    <property type="match status" value="1"/>
</dbReference>
<evidence type="ECO:0000256" key="3">
    <source>
        <dbReference type="ARBA" id="ARBA00022692"/>
    </source>
</evidence>
<evidence type="ECO:0000256" key="2">
    <source>
        <dbReference type="ARBA" id="ARBA00022475"/>
    </source>
</evidence>
<accession>A0AAV2IHB4</accession>
<sequence>MSVYSAVGVVVSLFGLVTNAINMKTFVAMGAEDGVTMSFLFLSSAEFVCFLAALGQEVGMALRVTEKISGYQIVFGYQPMVFNLFFANVRNCLFTIPVLITLYLSVAKCMCVVKPLHFKNTFSKQRTAWVLMGISVFAVTSYVPIFTSAGVSVQYDPNINQTRPMLWLSLNRDVVVNIVRSIRDSFPAFASQGVITICVFVMSKALRKTAKFRASAKTWIAAHDRHDEKLRGAELQVIKQVVVISVVYIVGNTPKIIVILASSLVAELNIGKRYQNLSNILSNTRELIEMMMSAVNIVIYYKYNSTFRRNCTVVKCYLKVSRSTL</sequence>
<reference evidence="11 12" key="1">
    <citation type="submission" date="2024-04" db="EMBL/GenBank/DDBJ databases">
        <authorList>
            <consortium name="Genoscope - CEA"/>
            <person name="William W."/>
        </authorList>
    </citation>
    <scope>NUCLEOTIDE SEQUENCE [LARGE SCALE GENOMIC DNA]</scope>
</reference>
<evidence type="ECO:0000313" key="12">
    <source>
        <dbReference type="Proteomes" id="UP001497497"/>
    </source>
</evidence>
<feature type="transmembrane region" description="Helical" evidence="9">
    <location>
        <begin position="93"/>
        <end position="116"/>
    </location>
</feature>
<dbReference type="PROSITE" id="PS50262">
    <property type="entry name" value="G_PROTEIN_RECEP_F1_2"/>
    <property type="match status" value="1"/>
</dbReference>
<keyword evidence="7" id="KW-0675">Receptor</keyword>
<dbReference type="InterPro" id="IPR017452">
    <property type="entry name" value="GPCR_Rhodpsn_7TM"/>
</dbReference>
<evidence type="ECO:0000256" key="4">
    <source>
        <dbReference type="ARBA" id="ARBA00022989"/>
    </source>
</evidence>
<dbReference type="EMBL" id="CAXITT010000807">
    <property type="protein sequence ID" value="CAL1546422.1"/>
    <property type="molecule type" value="Genomic_DNA"/>
</dbReference>
<keyword evidence="8" id="KW-0807">Transducer</keyword>
<keyword evidence="6 9" id="KW-0472">Membrane</keyword>
<feature type="domain" description="G-protein coupled receptors family 1 profile" evidence="10">
    <location>
        <begin position="8"/>
        <end position="300"/>
    </location>
</feature>
<evidence type="ECO:0000259" key="10">
    <source>
        <dbReference type="PROSITE" id="PS50262"/>
    </source>
</evidence>
<evidence type="ECO:0000256" key="1">
    <source>
        <dbReference type="ARBA" id="ARBA00004651"/>
    </source>
</evidence>
<evidence type="ECO:0000256" key="5">
    <source>
        <dbReference type="ARBA" id="ARBA00023040"/>
    </source>
</evidence>
<keyword evidence="2" id="KW-1003">Cell membrane</keyword>
<comment type="subcellular location">
    <subcellularLocation>
        <location evidence="1">Cell membrane</location>
        <topology evidence="1">Multi-pass membrane protein</topology>
    </subcellularLocation>
</comment>
<evidence type="ECO:0000256" key="9">
    <source>
        <dbReference type="SAM" id="Phobius"/>
    </source>
</evidence>
<organism evidence="11 12">
    <name type="scientific">Lymnaea stagnalis</name>
    <name type="common">Great pond snail</name>
    <name type="synonym">Helix stagnalis</name>
    <dbReference type="NCBI Taxonomy" id="6523"/>
    <lineage>
        <taxon>Eukaryota</taxon>
        <taxon>Metazoa</taxon>
        <taxon>Spiralia</taxon>
        <taxon>Lophotrochozoa</taxon>
        <taxon>Mollusca</taxon>
        <taxon>Gastropoda</taxon>
        <taxon>Heterobranchia</taxon>
        <taxon>Euthyneura</taxon>
        <taxon>Panpulmonata</taxon>
        <taxon>Hygrophila</taxon>
        <taxon>Lymnaeoidea</taxon>
        <taxon>Lymnaeidae</taxon>
        <taxon>Lymnaea</taxon>
    </lineage>
</organism>
<evidence type="ECO:0000256" key="8">
    <source>
        <dbReference type="ARBA" id="ARBA00023224"/>
    </source>
</evidence>
<keyword evidence="5" id="KW-0297">G-protein coupled receptor</keyword>
<protein>
    <recommendedName>
        <fullName evidence="10">G-protein coupled receptors family 1 profile domain-containing protein</fullName>
    </recommendedName>
</protein>
<dbReference type="GO" id="GO:0008528">
    <property type="term" value="F:G protein-coupled peptide receptor activity"/>
    <property type="evidence" value="ECO:0007669"/>
    <property type="project" value="TreeGrafter"/>
</dbReference>
<dbReference type="GO" id="GO:0007218">
    <property type="term" value="P:neuropeptide signaling pathway"/>
    <property type="evidence" value="ECO:0007669"/>
    <property type="project" value="TreeGrafter"/>
</dbReference>
<dbReference type="GO" id="GO:0005886">
    <property type="term" value="C:plasma membrane"/>
    <property type="evidence" value="ECO:0007669"/>
    <property type="project" value="UniProtKB-SubCell"/>
</dbReference>
<dbReference type="Proteomes" id="UP001497497">
    <property type="component" value="Unassembled WGS sequence"/>
</dbReference>
<keyword evidence="3 9" id="KW-0812">Transmembrane</keyword>
<dbReference type="PANTHER" id="PTHR24230">
    <property type="entry name" value="G-PROTEIN COUPLED RECEPTOR"/>
    <property type="match status" value="1"/>
</dbReference>
<evidence type="ECO:0000256" key="7">
    <source>
        <dbReference type="ARBA" id="ARBA00023170"/>
    </source>
</evidence>
<name>A0AAV2IHB4_LYMST</name>
<proteinExistence type="predicted"/>
<keyword evidence="12" id="KW-1185">Reference proteome</keyword>
<dbReference type="AlphaFoldDB" id="A0AAV2IHB4"/>
<feature type="transmembrane region" description="Helical" evidence="9">
    <location>
        <begin position="128"/>
        <end position="147"/>
    </location>
</feature>
<evidence type="ECO:0000256" key="6">
    <source>
        <dbReference type="ARBA" id="ARBA00023136"/>
    </source>
</evidence>
<evidence type="ECO:0000313" key="11">
    <source>
        <dbReference type="EMBL" id="CAL1546422.1"/>
    </source>
</evidence>
<gene>
    <name evidence="11" type="ORF">GSLYS_00019799001</name>
</gene>
<dbReference type="Gene3D" id="1.20.1070.10">
    <property type="entry name" value="Rhodopsin 7-helix transmembrane proteins"/>
    <property type="match status" value="1"/>
</dbReference>
<comment type="caution">
    <text evidence="11">The sequence shown here is derived from an EMBL/GenBank/DDBJ whole genome shotgun (WGS) entry which is preliminary data.</text>
</comment>
<keyword evidence="4 9" id="KW-1133">Transmembrane helix</keyword>